<feature type="domain" description="Glycosyltransferase 2-like" evidence="1">
    <location>
        <begin position="3"/>
        <end position="156"/>
    </location>
</feature>
<proteinExistence type="predicted"/>
<keyword evidence="3" id="KW-1185">Reference proteome</keyword>
<dbReference type="SUPFAM" id="SSF53448">
    <property type="entry name" value="Nucleotide-diphospho-sugar transferases"/>
    <property type="match status" value="1"/>
</dbReference>
<organism evidence="2 3">
    <name type="scientific">Flavobacterium piscis</name>
    <dbReference type="NCBI Taxonomy" id="1114874"/>
    <lineage>
        <taxon>Bacteria</taxon>
        <taxon>Pseudomonadati</taxon>
        <taxon>Bacteroidota</taxon>
        <taxon>Flavobacteriia</taxon>
        <taxon>Flavobacteriales</taxon>
        <taxon>Flavobacteriaceae</taxon>
        <taxon>Flavobacterium</taxon>
    </lineage>
</organism>
<comment type="caution">
    <text evidence="2">The sequence shown here is derived from an EMBL/GenBank/DDBJ whole genome shotgun (WGS) entry which is preliminary data.</text>
</comment>
<dbReference type="EMBL" id="JAVDWQ010000005">
    <property type="protein sequence ID" value="MDR7210067.1"/>
    <property type="molecule type" value="Genomic_DNA"/>
</dbReference>
<dbReference type="Gene3D" id="3.90.550.10">
    <property type="entry name" value="Spore Coat Polysaccharide Biosynthesis Protein SpsA, Chain A"/>
    <property type="match status" value="1"/>
</dbReference>
<reference evidence="2 3" key="1">
    <citation type="submission" date="2023-07" db="EMBL/GenBank/DDBJ databases">
        <title>Sorghum-associated microbial communities from plants grown in Nebraska, USA.</title>
        <authorList>
            <person name="Schachtman D."/>
        </authorList>
    </citation>
    <scope>NUCLEOTIDE SEQUENCE [LARGE SCALE GENOMIC DNA]</scope>
    <source>
        <strain evidence="2 3">4129</strain>
    </source>
</reference>
<gene>
    <name evidence="2" type="ORF">J2W48_002006</name>
</gene>
<sequence length="294" mass="34776">MLSILIPTYNYNVYPLVLELHKQADNLKIKYEILVQDDNSRKFINENTQINLLANCTLSINAKNLGRGKNINLLCIKSKYDYVLIMEADSFPENKSYLKNYINLLSKSTTVIFGGVKYPDVIPPKEKLLRWKYGVKRETKSLQYRLINNYDFVFTWNLLLKKDILLKYTFPEFIREYGYEDAFFIKKLHLNSVVVAHIENPLIHYNNEDSIEFIKKTEKAVKTLYDLISFQKIDYKDIRLSKIYIILKKLHLIGFVKAIYTKTKQQLLNNLTSKNPNLYVLDFYKLGYFCNLKK</sequence>
<evidence type="ECO:0000313" key="2">
    <source>
        <dbReference type="EMBL" id="MDR7210067.1"/>
    </source>
</evidence>
<dbReference type="InterPro" id="IPR029044">
    <property type="entry name" value="Nucleotide-diphossugar_trans"/>
</dbReference>
<accession>A0ABU1Y754</accession>
<protein>
    <recommendedName>
        <fullName evidence="1">Glycosyltransferase 2-like domain-containing protein</fullName>
    </recommendedName>
</protein>
<dbReference type="RefSeq" id="WP_310280767.1">
    <property type="nucleotide sequence ID" value="NZ_JAVDWQ010000005.1"/>
</dbReference>
<evidence type="ECO:0000313" key="3">
    <source>
        <dbReference type="Proteomes" id="UP001269081"/>
    </source>
</evidence>
<dbReference type="InterPro" id="IPR001173">
    <property type="entry name" value="Glyco_trans_2-like"/>
</dbReference>
<dbReference type="Pfam" id="PF00535">
    <property type="entry name" value="Glycos_transf_2"/>
    <property type="match status" value="1"/>
</dbReference>
<name>A0ABU1Y754_9FLAO</name>
<dbReference type="Proteomes" id="UP001269081">
    <property type="component" value="Unassembled WGS sequence"/>
</dbReference>
<evidence type="ECO:0000259" key="1">
    <source>
        <dbReference type="Pfam" id="PF00535"/>
    </source>
</evidence>